<name>A0A6J2YDU2_SITOR</name>
<feature type="signal peptide" evidence="1">
    <location>
        <begin position="1"/>
        <end position="15"/>
    </location>
</feature>
<reference evidence="3" key="1">
    <citation type="submission" date="2025-08" db="UniProtKB">
        <authorList>
            <consortium name="RefSeq"/>
        </authorList>
    </citation>
    <scope>IDENTIFICATION</scope>
    <source>
        <tissue evidence="3">Gonads</tissue>
    </source>
</reference>
<proteinExistence type="predicted"/>
<dbReference type="Proteomes" id="UP000504635">
    <property type="component" value="Unplaced"/>
</dbReference>
<dbReference type="AlphaFoldDB" id="A0A6J2YDU2"/>
<sequence length="399" mass="45370">MKSIVFLGLIALAAASGQFEEYQKNQYQGQKVFGNADNNFSQAVYQAEQAYQYAVAAQKVLATSNLPATVYQYVSQQLGEGIANARVAKEFFQAYQQQYYQQYFVEIASNRIQQALQYFQRAYQYINDQQVQGTFTQNIENFEQPIQNAVQAAQNAYTLSQQFVSGSQGTFQGFQQGFQYQNEENYGFQYVKNQFQQIEKLVATAQEAVEQNGPFENASYIVEYLKKGLQYIQNISEKVQQGQFYNSPSFVFQQAKQAYQAFYNAYQAARKQGQRTVAQQINLLQQPVQNVVRAIQQNYSNNVQFASPSVQPVQQYAYPTYGGYPNQYNGPYSAGYPYTTYGSYGFESYVPVNYPSAAAYPNVYSNVPASSQYGYFSKHAYPFTGPSYQNYEGNAPYVA</sequence>
<feature type="chain" id="PRO_5026899088" evidence="1">
    <location>
        <begin position="16"/>
        <end position="399"/>
    </location>
</feature>
<keyword evidence="1" id="KW-0732">Signal</keyword>
<accession>A0A6J2YDU2</accession>
<evidence type="ECO:0000256" key="1">
    <source>
        <dbReference type="SAM" id="SignalP"/>
    </source>
</evidence>
<gene>
    <name evidence="3" type="primary">LOC115886881</name>
</gene>
<evidence type="ECO:0000313" key="2">
    <source>
        <dbReference type="Proteomes" id="UP000504635"/>
    </source>
</evidence>
<dbReference type="RefSeq" id="XP_030762068.1">
    <property type="nucleotide sequence ID" value="XM_030906208.1"/>
</dbReference>
<dbReference type="KEGG" id="soy:115886881"/>
<evidence type="ECO:0000313" key="3">
    <source>
        <dbReference type="RefSeq" id="XP_030762068.1"/>
    </source>
</evidence>
<protein>
    <submittedName>
        <fullName evidence="3">Uncharacterized protein LOC115886881</fullName>
    </submittedName>
</protein>
<dbReference type="GeneID" id="115886881"/>
<dbReference type="InParanoid" id="A0A6J2YDU2"/>
<keyword evidence="2" id="KW-1185">Reference proteome</keyword>
<organism evidence="2 3">
    <name type="scientific">Sitophilus oryzae</name>
    <name type="common">Rice weevil</name>
    <name type="synonym">Curculio oryzae</name>
    <dbReference type="NCBI Taxonomy" id="7048"/>
    <lineage>
        <taxon>Eukaryota</taxon>
        <taxon>Metazoa</taxon>
        <taxon>Ecdysozoa</taxon>
        <taxon>Arthropoda</taxon>
        <taxon>Hexapoda</taxon>
        <taxon>Insecta</taxon>
        <taxon>Pterygota</taxon>
        <taxon>Neoptera</taxon>
        <taxon>Endopterygota</taxon>
        <taxon>Coleoptera</taxon>
        <taxon>Polyphaga</taxon>
        <taxon>Cucujiformia</taxon>
        <taxon>Curculionidae</taxon>
        <taxon>Dryophthorinae</taxon>
        <taxon>Sitophilus</taxon>
    </lineage>
</organism>